<gene>
    <name evidence="1" type="ORF">A5481_04095</name>
</gene>
<comment type="caution">
    <text evidence="1">The sequence shown here is derived from an EMBL/GenBank/DDBJ whole genome shotgun (WGS) entry which is preliminary data.</text>
</comment>
<name>A0A179SGV5_9HYPH</name>
<dbReference type="STRING" id="427683.A5481_04095"/>
<evidence type="ECO:0008006" key="3">
    <source>
        <dbReference type="Google" id="ProtNLM"/>
    </source>
</evidence>
<evidence type="ECO:0000313" key="1">
    <source>
        <dbReference type="EMBL" id="OAS26642.1"/>
    </source>
</evidence>
<protein>
    <recommendedName>
        <fullName evidence="3">BrnT family toxin</fullName>
    </recommendedName>
</protein>
<dbReference type="AlphaFoldDB" id="A0A179SGV5"/>
<dbReference type="OrthoDB" id="839663at2"/>
<reference evidence="1 2" key="1">
    <citation type="submission" date="2016-04" db="EMBL/GenBank/DDBJ databases">
        <authorList>
            <person name="Evans L.H."/>
            <person name="Alamgir A."/>
            <person name="Owens N."/>
            <person name="Weber N.D."/>
            <person name="Virtaneva K."/>
            <person name="Barbian K."/>
            <person name="Babar A."/>
            <person name="Rosenke K."/>
        </authorList>
    </citation>
    <scope>NUCLEOTIDE SEQUENCE [LARGE SCALE GENOMIC DNA]</scope>
    <source>
        <strain evidence="1 2">PMB02</strain>
    </source>
</reference>
<sequence length="77" mass="8994">MRAERGFGFEDAVGIFLGQTVEWQDLRQAYGEPRMIAVGEVGGRFYTVVYTDRGPVRWIITAWPSNRKERTRWRNSV</sequence>
<dbReference type="Proteomes" id="UP000078316">
    <property type="component" value="Unassembled WGS sequence"/>
</dbReference>
<accession>A0A179SGV5</accession>
<dbReference type="InterPro" id="IPR038573">
    <property type="entry name" value="BrnT_sf"/>
</dbReference>
<dbReference type="EMBL" id="LWHQ01000009">
    <property type="protein sequence ID" value="OAS26642.1"/>
    <property type="molecule type" value="Genomic_DNA"/>
</dbReference>
<evidence type="ECO:0000313" key="2">
    <source>
        <dbReference type="Proteomes" id="UP000078316"/>
    </source>
</evidence>
<dbReference type="InterPro" id="IPR007460">
    <property type="entry name" value="BrnT_toxin"/>
</dbReference>
<dbReference type="Pfam" id="PF04365">
    <property type="entry name" value="BrnT_toxin"/>
    <property type="match status" value="1"/>
</dbReference>
<dbReference type="Gene3D" id="3.10.450.530">
    <property type="entry name" value="Ribonuclease toxin, BrnT, of type II toxin-antitoxin system"/>
    <property type="match status" value="1"/>
</dbReference>
<organism evidence="1 2">
    <name type="scientific">Methylobacterium platani</name>
    <dbReference type="NCBI Taxonomy" id="427683"/>
    <lineage>
        <taxon>Bacteria</taxon>
        <taxon>Pseudomonadati</taxon>
        <taxon>Pseudomonadota</taxon>
        <taxon>Alphaproteobacteria</taxon>
        <taxon>Hyphomicrobiales</taxon>
        <taxon>Methylobacteriaceae</taxon>
        <taxon>Methylobacterium</taxon>
    </lineage>
</organism>
<proteinExistence type="predicted"/>